<feature type="transmembrane region" description="Helical" evidence="10">
    <location>
        <begin position="52"/>
        <end position="76"/>
    </location>
</feature>
<dbReference type="InterPro" id="IPR044698">
    <property type="entry name" value="VKOR/LTO1"/>
</dbReference>
<name>A0A1F6VIF7_9BACT</name>
<dbReference type="GO" id="GO:0016491">
    <property type="term" value="F:oxidoreductase activity"/>
    <property type="evidence" value="ECO:0007669"/>
    <property type="project" value="UniProtKB-KW"/>
</dbReference>
<keyword evidence="4" id="KW-0874">Quinone</keyword>
<keyword evidence="9" id="KW-0676">Redox-active center</keyword>
<organism evidence="12 13">
    <name type="scientific">Candidatus Nomurabacteria bacterium RIFCSPHIGHO2_01_FULL_42_16</name>
    <dbReference type="NCBI Taxonomy" id="1801743"/>
    <lineage>
        <taxon>Bacteria</taxon>
        <taxon>Candidatus Nomuraibacteriota</taxon>
    </lineage>
</organism>
<keyword evidence="7 10" id="KW-0472">Membrane</keyword>
<evidence type="ECO:0000313" key="13">
    <source>
        <dbReference type="Proteomes" id="UP000178059"/>
    </source>
</evidence>
<evidence type="ECO:0000256" key="6">
    <source>
        <dbReference type="ARBA" id="ARBA00023002"/>
    </source>
</evidence>
<protein>
    <recommendedName>
        <fullName evidence="11">Vitamin K epoxide reductase domain-containing protein</fullName>
    </recommendedName>
</protein>
<feature type="domain" description="Vitamin K epoxide reductase" evidence="11">
    <location>
        <begin position="5"/>
        <end position="136"/>
    </location>
</feature>
<gene>
    <name evidence="12" type="ORF">A2824_03320</name>
</gene>
<dbReference type="AlphaFoldDB" id="A0A1F6VIF7"/>
<reference evidence="12 13" key="1">
    <citation type="journal article" date="2016" name="Nat. Commun.">
        <title>Thousands of microbial genomes shed light on interconnected biogeochemical processes in an aquifer system.</title>
        <authorList>
            <person name="Anantharaman K."/>
            <person name="Brown C.T."/>
            <person name="Hug L.A."/>
            <person name="Sharon I."/>
            <person name="Castelle C.J."/>
            <person name="Probst A.J."/>
            <person name="Thomas B.C."/>
            <person name="Singh A."/>
            <person name="Wilkins M.J."/>
            <person name="Karaoz U."/>
            <person name="Brodie E.L."/>
            <person name="Williams K.H."/>
            <person name="Hubbard S.S."/>
            <person name="Banfield J.F."/>
        </authorList>
    </citation>
    <scope>NUCLEOTIDE SEQUENCE [LARGE SCALE GENOMIC DNA]</scope>
</reference>
<dbReference type="SMART" id="SM00756">
    <property type="entry name" value="VKc"/>
    <property type="match status" value="1"/>
</dbReference>
<comment type="caution">
    <text evidence="12">The sequence shown here is derived from an EMBL/GenBank/DDBJ whole genome shotgun (WGS) entry which is preliminary data.</text>
</comment>
<dbReference type="Gene3D" id="1.20.1440.130">
    <property type="entry name" value="VKOR domain"/>
    <property type="match status" value="1"/>
</dbReference>
<evidence type="ECO:0000256" key="10">
    <source>
        <dbReference type="SAM" id="Phobius"/>
    </source>
</evidence>
<keyword evidence="5 10" id="KW-1133">Transmembrane helix</keyword>
<evidence type="ECO:0000259" key="11">
    <source>
        <dbReference type="SMART" id="SM00756"/>
    </source>
</evidence>
<comment type="subcellular location">
    <subcellularLocation>
        <location evidence="1">Membrane</location>
        <topology evidence="1">Multi-pass membrane protein</topology>
    </subcellularLocation>
</comment>
<dbReference type="InterPro" id="IPR038354">
    <property type="entry name" value="VKOR_sf"/>
</dbReference>
<accession>A0A1F6VIF7</accession>
<evidence type="ECO:0000256" key="9">
    <source>
        <dbReference type="ARBA" id="ARBA00023284"/>
    </source>
</evidence>
<evidence type="ECO:0000313" key="12">
    <source>
        <dbReference type="EMBL" id="OGI69451.1"/>
    </source>
</evidence>
<dbReference type="InterPro" id="IPR012932">
    <property type="entry name" value="VKOR"/>
</dbReference>
<dbReference type="Proteomes" id="UP000178059">
    <property type="component" value="Unassembled WGS sequence"/>
</dbReference>
<sequence length="147" mass="16054">MEKKMKILAIVFLVVAVIGFLDATYLTAQHYSGNIPPCLIAGCEVVLVSPQSVIAGVPLALLGSIYYLALLILSIAYLDSKKKQFIRLAAYLAIAGFAASLYFVYLQLFVIKEICQYCMLSAGTSTTLFILGLFILFKSKETQALNV</sequence>
<dbReference type="Pfam" id="PF07884">
    <property type="entry name" value="VKOR"/>
    <property type="match status" value="1"/>
</dbReference>
<dbReference type="PANTHER" id="PTHR34573">
    <property type="entry name" value="VKC DOMAIN-CONTAINING PROTEIN"/>
    <property type="match status" value="1"/>
</dbReference>
<evidence type="ECO:0000256" key="3">
    <source>
        <dbReference type="ARBA" id="ARBA00022692"/>
    </source>
</evidence>
<evidence type="ECO:0000256" key="4">
    <source>
        <dbReference type="ARBA" id="ARBA00022719"/>
    </source>
</evidence>
<evidence type="ECO:0000256" key="5">
    <source>
        <dbReference type="ARBA" id="ARBA00022989"/>
    </source>
</evidence>
<dbReference type="PANTHER" id="PTHR34573:SF1">
    <property type="entry name" value="VITAMIN K EPOXIDE REDUCTASE DOMAIN-CONTAINING PROTEIN"/>
    <property type="match status" value="1"/>
</dbReference>
<evidence type="ECO:0000256" key="7">
    <source>
        <dbReference type="ARBA" id="ARBA00023136"/>
    </source>
</evidence>
<keyword evidence="3 10" id="KW-0812">Transmembrane</keyword>
<dbReference type="CDD" id="cd12916">
    <property type="entry name" value="VKOR_1"/>
    <property type="match status" value="1"/>
</dbReference>
<dbReference type="STRING" id="1801743.A2824_03320"/>
<evidence type="ECO:0000256" key="8">
    <source>
        <dbReference type="ARBA" id="ARBA00023157"/>
    </source>
</evidence>
<dbReference type="GO" id="GO:0048038">
    <property type="term" value="F:quinone binding"/>
    <property type="evidence" value="ECO:0007669"/>
    <property type="project" value="UniProtKB-KW"/>
</dbReference>
<keyword evidence="6" id="KW-0560">Oxidoreductase</keyword>
<comment type="similarity">
    <text evidence="2">Belongs to the VKOR family.</text>
</comment>
<feature type="transmembrane region" description="Helical" evidence="10">
    <location>
        <begin position="88"/>
        <end position="108"/>
    </location>
</feature>
<dbReference type="GO" id="GO:0016020">
    <property type="term" value="C:membrane"/>
    <property type="evidence" value="ECO:0007669"/>
    <property type="project" value="UniProtKB-SubCell"/>
</dbReference>
<evidence type="ECO:0000256" key="1">
    <source>
        <dbReference type="ARBA" id="ARBA00004141"/>
    </source>
</evidence>
<dbReference type="EMBL" id="MFTT01000025">
    <property type="protein sequence ID" value="OGI69451.1"/>
    <property type="molecule type" value="Genomic_DNA"/>
</dbReference>
<proteinExistence type="inferred from homology"/>
<evidence type="ECO:0000256" key="2">
    <source>
        <dbReference type="ARBA" id="ARBA00006214"/>
    </source>
</evidence>
<keyword evidence="8" id="KW-1015">Disulfide bond</keyword>
<feature type="transmembrane region" description="Helical" evidence="10">
    <location>
        <begin position="114"/>
        <end position="137"/>
    </location>
</feature>